<dbReference type="EMBL" id="CP007062">
    <property type="protein sequence ID" value="EEO42315.1"/>
    <property type="molecule type" value="Genomic_DNA"/>
</dbReference>
<dbReference type="PANTHER" id="PTHR40396:SF1">
    <property type="entry name" value="ATPASE AAA-TYPE CORE DOMAIN-CONTAINING PROTEIN"/>
    <property type="match status" value="1"/>
</dbReference>
<dbReference type="Gene3D" id="3.40.50.300">
    <property type="entry name" value="P-loop containing nucleotide triphosphate hydrolases"/>
    <property type="match status" value="2"/>
</dbReference>
<dbReference type="AlphaFoldDB" id="A0A140PS55"/>
<proteinExistence type="predicted"/>
<dbReference type="Proteomes" id="UP000002799">
    <property type="component" value="Chromosome"/>
</dbReference>
<evidence type="ECO:0000313" key="3">
    <source>
        <dbReference type="Proteomes" id="UP000002799"/>
    </source>
</evidence>
<dbReference type="InterPro" id="IPR027417">
    <property type="entry name" value="P-loop_NTPase"/>
</dbReference>
<sequence>MFTYIKLKNYKSLIELEVDLTKKENTPKKLIAIYGENGVGKSNFVDSFYTLKKFTNSKITNKNFESLANERDLTEKNILDNPVDSLNQLSDNLNQFSYYLQNEFLFSNSTFIINQCKTINSTENMVIEVKFKINLKEGIYYIETNNLNIVAEKLKFTLNKNMVNYFEITENNININESVFIDNEYRKEILNIIEKYWGKHSFLSLLSYELEDKREDYVKKRIFNEIFEIINFFSTLKVRSRDDSDNIREDYNEKKFFHGFIPIKKEEKLINIEKTINIFFTSLYSDIKQAYYKKIKKNDKIEYELYFKKNIYNTLIDVSYEQESTGTKNILKILPYLISAAKGKTVIIDEIDNGIHDLLMLKILENLSEDLKGQLIITTHNTLLLEEDFINKDSIYIFKVDENANKKLLSLNKFEGRIHPNLSIRKRYLKGLYGGIPFPMDIDFNELIEGM</sequence>
<dbReference type="Pfam" id="PF13304">
    <property type="entry name" value="AAA_21"/>
    <property type="match status" value="1"/>
</dbReference>
<gene>
    <name evidence="2" type="ORF">FSDG_00874</name>
</gene>
<protein>
    <recommendedName>
        <fullName evidence="1">ATPase AAA-type core domain-containing protein</fullName>
    </recommendedName>
</protein>
<dbReference type="KEGG" id="fne:FSDG_00874"/>
<dbReference type="PANTHER" id="PTHR40396">
    <property type="entry name" value="ATPASE-LIKE PROTEIN"/>
    <property type="match status" value="1"/>
</dbReference>
<evidence type="ECO:0000313" key="2">
    <source>
        <dbReference type="EMBL" id="EEO42315.1"/>
    </source>
</evidence>
<evidence type="ECO:0000259" key="1">
    <source>
        <dbReference type="Pfam" id="PF13304"/>
    </source>
</evidence>
<dbReference type="HOGENOM" id="CLU_050508_0_0_0"/>
<organism evidence="2">
    <name type="scientific">Fusobacterium animalis 7_1</name>
    <dbReference type="NCBI Taxonomy" id="457405"/>
    <lineage>
        <taxon>Bacteria</taxon>
        <taxon>Fusobacteriati</taxon>
        <taxon>Fusobacteriota</taxon>
        <taxon>Fusobacteriia</taxon>
        <taxon>Fusobacteriales</taxon>
        <taxon>Fusobacteriaceae</taxon>
        <taxon>Fusobacterium</taxon>
    </lineage>
</organism>
<dbReference type="PROSITE" id="PS50007">
    <property type="entry name" value="PIPLC_X_DOMAIN"/>
    <property type="match status" value="1"/>
</dbReference>
<accession>A0A140PS55</accession>
<name>A0A140PS55_9FUSO</name>
<dbReference type="SUPFAM" id="SSF52540">
    <property type="entry name" value="P-loop containing nucleoside triphosphate hydrolases"/>
    <property type="match status" value="1"/>
</dbReference>
<dbReference type="GO" id="GO:0005524">
    <property type="term" value="F:ATP binding"/>
    <property type="evidence" value="ECO:0007669"/>
    <property type="project" value="InterPro"/>
</dbReference>
<dbReference type="eggNOG" id="COG1106">
    <property type="taxonomic scope" value="Bacteria"/>
</dbReference>
<dbReference type="GO" id="GO:0016887">
    <property type="term" value="F:ATP hydrolysis activity"/>
    <property type="evidence" value="ECO:0007669"/>
    <property type="project" value="InterPro"/>
</dbReference>
<feature type="domain" description="ATPase AAA-type core" evidence="1">
    <location>
        <begin position="208"/>
        <end position="386"/>
    </location>
</feature>
<dbReference type="RefSeq" id="WP_008700947.1">
    <property type="nucleotide sequence ID" value="NZ_AKBT01000001.1"/>
</dbReference>
<dbReference type="InterPro" id="IPR003959">
    <property type="entry name" value="ATPase_AAA_core"/>
</dbReference>
<reference evidence="2 3" key="1">
    <citation type="submission" date="2013-11" db="EMBL/GenBank/DDBJ databases">
        <title>The Genome Sequence of Fusobacterium sp. 7_1.</title>
        <authorList>
            <consortium name="The Broad Institute Genome Sequencing Platform"/>
            <person name="Earl A."/>
            <person name="Ward D."/>
            <person name="Feldgarden M."/>
            <person name="Gevers D."/>
            <person name="Strauss J."/>
            <person name="Ambrose C.E."/>
            <person name="Allen-Vercoe E."/>
            <person name="Walker B."/>
            <person name="Young S.K."/>
            <person name="Zeng Q."/>
            <person name="Gargeya S."/>
            <person name="Fitzgerald M."/>
            <person name="Haas B."/>
            <person name="Abouelleil A."/>
            <person name="Alvarado L."/>
            <person name="Arachchi H.M."/>
            <person name="Berlin A.M."/>
            <person name="Chapman S.B."/>
            <person name="Goldberg J."/>
            <person name="Griggs A."/>
            <person name="Gujja S."/>
            <person name="Hansen M."/>
            <person name="Howarth C."/>
            <person name="Imamovic A."/>
            <person name="Larimer J."/>
            <person name="McCowen C."/>
            <person name="Montmayeur A."/>
            <person name="Murphy C."/>
            <person name="Neiman D."/>
            <person name="Pearson M."/>
            <person name="Priest M."/>
            <person name="Roberts A."/>
            <person name="Saif S."/>
            <person name="Shea T."/>
            <person name="Sisk P."/>
            <person name="Sykes S."/>
            <person name="Wortman J."/>
            <person name="Nusbaum C."/>
            <person name="Birren B."/>
        </authorList>
    </citation>
    <scope>NUCLEOTIDE SEQUENCE [LARGE SCALE GENOMIC DNA]</scope>
    <source>
        <strain evidence="2 3">7_1</strain>
    </source>
</reference>